<reference evidence="2" key="1">
    <citation type="submission" date="2020-05" db="EMBL/GenBank/DDBJ databases">
        <authorList>
            <person name="Chiriac C."/>
            <person name="Salcher M."/>
            <person name="Ghai R."/>
            <person name="Kavagutti S V."/>
        </authorList>
    </citation>
    <scope>NUCLEOTIDE SEQUENCE</scope>
</reference>
<gene>
    <name evidence="1" type="ORF">UFOPK2157_00946</name>
    <name evidence="2" type="ORF">UFOPK2228_01093</name>
</gene>
<organism evidence="2">
    <name type="scientific">freshwater metagenome</name>
    <dbReference type="NCBI Taxonomy" id="449393"/>
    <lineage>
        <taxon>unclassified sequences</taxon>
        <taxon>metagenomes</taxon>
        <taxon>ecological metagenomes</taxon>
    </lineage>
</organism>
<dbReference type="EMBL" id="CAEZVW010000050">
    <property type="protein sequence ID" value="CAB4645262.1"/>
    <property type="molecule type" value="Genomic_DNA"/>
</dbReference>
<accession>A0A6J6LFX9</accession>
<evidence type="ECO:0000313" key="2">
    <source>
        <dbReference type="EMBL" id="CAB4659439.1"/>
    </source>
</evidence>
<dbReference type="EMBL" id="CAEZWF010000061">
    <property type="protein sequence ID" value="CAB4659439.1"/>
    <property type="molecule type" value="Genomic_DNA"/>
</dbReference>
<dbReference type="AlphaFoldDB" id="A0A6J6LFX9"/>
<name>A0A6J6LFX9_9ZZZZ</name>
<evidence type="ECO:0000313" key="1">
    <source>
        <dbReference type="EMBL" id="CAB4645262.1"/>
    </source>
</evidence>
<sequence>MLITPAGKNSFINSAIHTVEAGVVVLGFKTTVLPAAIAGAHFHTAIISG</sequence>
<protein>
    <submittedName>
        <fullName evidence="2">Unannotated protein</fullName>
    </submittedName>
</protein>
<proteinExistence type="predicted"/>